<keyword evidence="2" id="KW-1185">Reference proteome</keyword>
<gene>
    <name evidence="1" type="ORF">ABB05_12865</name>
</gene>
<accession>A0A177ZRF9</accession>
<protein>
    <submittedName>
        <fullName evidence="1">Uncharacterized protein</fullName>
    </submittedName>
</protein>
<dbReference type="RefSeq" id="WP_064468261.1">
    <property type="nucleotide sequence ID" value="NZ_LDJR01000052.1"/>
</dbReference>
<evidence type="ECO:0000313" key="1">
    <source>
        <dbReference type="EMBL" id="OAK70069.1"/>
    </source>
</evidence>
<dbReference type="AlphaFoldDB" id="A0A177ZRF9"/>
<dbReference type="EMBL" id="LDJR01000052">
    <property type="protein sequence ID" value="OAK70069.1"/>
    <property type="molecule type" value="Genomic_DNA"/>
</dbReference>
<sequence length="99" mass="11229">MTEKKKETLLTIDNVRVIQSDPLNLAIERLEEVQNPKGGTITNKWRHKGYSGSILGALQTIQYKELLIDYNAVNDLENHLKQVEESNNKLIQAKEGLAL</sequence>
<dbReference type="STRING" id="217031.ABB05_12865"/>
<organism evidence="1 2">
    <name type="scientific">Lederbergia galactosidilytica</name>
    <dbReference type="NCBI Taxonomy" id="217031"/>
    <lineage>
        <taxon>Bacteria</taxon>
        <taxon>Bacillati</taxon>
        <taxon>Bacillota</taxon>
        <taxon>Bacilli</taxon>
        <taxon>Bacillales</taxon>
        <taxon>Bacillaceae</taxon>
        <taxon>Lederbergia</taxon>
    </lineage>
</organism>
<evidence type="ECO:0000313" key="2">
    <source>
        <dbReference type="Proteomes" id="UP000077881"/>
    </source>
</evidence>
<dbReference type="OrthoDB" id="2972667at2"/>
<dbReference type="Proteomes" id="UP000077881">
    <property type="component" value="Unassembled WGS sequence"/>
</dbReference>
<dbReference type="PATRIC" id="fig|217031.6.peg.2766"/>
<comment type="caution">
    <text evidence="1">The sequence shown here is derived from an EMBL/GenBank/DDBJ whole genome shotgun (WGS) entry which is preliminary data.</text>
</comment>
<proteinExistence type="predicted"/>
<reference evidence="1 2" key="1">
    <citation type="submission" date="2015-05" db="EMBL/GenBank/DDBJ databases">
        <title>Comparison of genome.</title>
        <authorList>
            <person name="Zheng Z."/>
            <person name="Sun M."/>
        </authorList>
    </citation>
    <scope>NUCLEOTIDE SEQUENCE [LARGE SCALE GENOMIC DNA]</scope>
    <source>
        <strain evidence="1 2">G25-74</strain>
    </source>
</reference>
<name>A0A177ZRF9_9BACI</name>